<accession>A0A3M8D3J2</accession>
<evidence type="ECO:0000256" key="2">
    <source>
        <dbReference type="ARBA" id="ARBA00022679"/>
    </source>
</evidence>
<feature type="binding site" evidence="5">
    <location>
        <position position="197"/>
    </location>
    <ligand>
        <name>S-adenosyl-L-methionine</name>
        <dbReference type="ChEBI" id="CHEBI:59789"/>
    </ligand>
</feature>
<dbReference type="GO" id="GO:0003676">
    <property type="term" value="F:nucleic acid binding"/>
    <property type="evidence" value="ECO:0007669"/>
    <property type="project" value="InterPro"/>
</dbReference>
<feature type="domain" description="Release factor glutamine methyltransferase N-terminal" evidence="7">
    <location>
        <begin position="9"/>
        <end position="79"/>
    </location>
</feature>
<evidence type="ECO:0000259" key="6">
    <source>
        <dbReference type="Pfam" id="PF05175"/>
    </source>
</evidence>
<comment type="catalytic activity">
    <reaction evidence="4 5">
        <text>L-glutaminyl-[peptide chain release factor] + S-adenosyl-L-methionine = N(5)-methyl-L-glutaminyl-[peptide chain release factor] + S-adenosyl-L-homocysteine + H(+)</text>
        <dbReference type="Rhea" id="RHEA:42896"/>
        <dbReference type="Rhea" id="RHEA-COMP:10271"/>
        <dbReference type="Rhea" id="RHEA-COMP:10272"/>
        <dbReference type="ChEBI" id="CHEBI:15378"/>
        <dbReference type="ChEBI" id="CHEBI:30011"/>
        <dbReference type="ChEBI" id="CHEBI:57856"/>
        <dbReference type="ChEBI" id="CHEBI:59789"/>
        <dbReference type="ChEBI" id="CHEBI:61891"/>
        <dbReference type="EC" id="2.1.1.297"/>
    </reaction>
</comment>
<dbReference type="HAMAP" id="MF_02126">
    <property type="entry name" value="RF_methyltr_PrmC"/>
    <property type="match status" value="1"/>
</dbReference>
<dbReference type="InterPro" id="IPR007848">
    <property type="entry name" value="Small_mtfrase_dom"/>
</dbReference>
<evidence type="ECO:0000256" key="3">
    <source>
        <dbReference type="ARBA" id="ARBA00022691"/>
    </source>
</evidence>
<dbReference type="InterPro" id="IPR050320">
    <property type="entry name" value="N5-glutamine_MTase"/>
</dbReference>
<dbReference type="GO" id="GO:0032259">
    <property type="term" value="P:methylation"/>
    <property type="evidence" value="ECO:0007669"/>
    <property type="project" value="UniProtKB-KW"/>
</dbReference>
<keyword evidence="2 5" id="KW-0808">Transferase</keyword>
<dbReference type="RefSeq" id="WP_122920561.1">
    <property type="nucleotide sequence ID" value="NZ_RHHQ01000021.1"/>
</dbReference>
<dbReference type="PANTHER" id="PTHR18895">
    <property type="entry name" value="HEMK METHYLTRANSFERASE"/>
    <property type="match status" value="1"/>
</dbReference>
<organism evidence="8 9">
    <name type="scientific">Brevibacillus fluminis</name>
    <dbReference type="NCBI Taxonomy" id="511487"/>
    <lineage>
        <taxon>Bacteria</taxon>
        <taxon>Bacillati</taxon>
        <taxon>Bacillota</taxon>
        <taxon>Bacilli</taxon>
        <taxon>Bacillales</taxon>
        <taxon>Paenibacillaceae</taxon>
        <taxon>Brevibacillus</taxon>
    </lineage>
</organism>
<dbReference type="PROSITE" id="PS00092">
    <property type="entry name" value="N6_MTASE"/>
    <property type="match status" value="1"/>
</dbReference>
<dbReference type="NCBIfam" id="TIGR03534">
    <property type="entry name" value="RF_mod_PrmC"/>
    <property type="match status" value="1"/>
</dbReference>
<evidence type="ECO:0000313" key="8">
    <source>
        <dbReference type="EMBL" id="RNB82027.1"/>
    </source>
</evidence>
<dbReference type="PANTHER" id="PTHR18895:SF74">
    <property type="entry name" value="MTRF1L RELEASE FACTOR GLUTAMINE METHYLTRANSFERASE"/>
    <property type="match status" value="1"/>
</dbReference>
<dbReference type="AlphaFoldDB" id="A0A3M8D3J2"/>
<dbReference type="Pfam" id="PF05175">
    <property type="entry name" value="MTS"/>
    <property type="match status" value="1"/>
</dbReference>
<proteinExistence type="inferred from homology"/>
<feature type="binding site" evidence="5">
    <location>
        <begin position="128"/>
        <end position="132"/>
    </location>
    <ligand>
        <name>S-adenosyl-L-methionine</name>
        <dbReference type="ChEBI" id="CHEBI:59789"/>
    </ligand>
</feature>
<keyword evidence="1 5" id="KW-0489">Methyltransferase</keyword>
<name>A0A3M8D3J2_9BACL</name>
<feature type="binding site" evidence="5">
    <location>
        <position position="151"/>
    </location>
    <ligand>
        <name>S-adenosyl-L-methionine</name>
        <dbReference type="ChEBI" id="CHEBI:59789"/>
    </ligand>
</feature>
<evidence type="ECO:0000256" key="5">
    <source>
        <dbReference type="HAMAP-Rule" id="MF_02126"/>
    </source>
</evidence>
<dbReference type="NCBIfam" id="TIGR00536">
    <property type="entry name" value="hemK_fam"/>
    <property type="match status" value="1"/>
</dbReference>
<evidence type="ECO:0000256" key="4">
    <source>
        <dbReference type="ARBA" id="ARBA00048391"/>
    </source>
</evidence>
<gene>
    <name evidence="5 8" type="primary">prmC</name>
    <name evidence="8" type="ORF">EDM56_24500</name>
</gene>
<protein>
    <recommendedName>
        <fullName evidence="5">Release factor glutamine methyltransferase</fullName>
        <shortName evidence="5">RF MTase</shortName>
        <ecNumber evidence="5">2.1.1.297</ecNumber>
    </recommendedName>
    <alternativeName>
        <fullName evidence="5">N5-glutamine methyltransferase PrmC</fullName>
    </alternativeName>
    <alternativeName>
        <fullName evidence="5">Protein-(glutamine-N5) MTase PrmC</fullName>
    </alternativeName>
    <alternativeName>
        <fullName evidence="5">Protein-glutamine N-methyltransferase PrmC</fullName>
    </alternativeName>
</protein>
<evidence type="ECO:0000256" key="1">
    <source>
        <dbReference type="ARBA" id="ARBA00022603"/>
    </source>
</evidence>
<dbReference type="Gene3D" id="3.40.50.150">
    <property type="entry name" value="Vaccinia Virus protein VP39"/>
    <property type="match status" value="1"/>
</dbReference>
<feature type="binding site" evidence="5">
    <location>
        <begin position="197"/>
        <end position="200"/>
    </location>
    <ligand>
        <name>substrate</name>
    </ligand>
</feature>
<dbReference type="Pfam" id="PF17827">
    <property type="entry name" value="PrmC_N"/>
    <property type="match status" value="1"/>
</dbReference>
<dbReference type="EC" id="2.1.1.297" evidence="5"/>
<comment type="caution">
    <text evidence="8">The sequence shown here is derived from an EMBL/GenBank/DDBJ whole genome shotgun (WGS) entry which is preliminary data.</text>
</comment>
<comment type="similarity">
    <text evidence="5">Belongs to the protein N5-glutamine methyltransferase family. PrmC subfamily.</text>
</comment>
<keyword evidence="3 5" id="KW-0949">S-adenosyl-L-methionine</keyword>
<dbReference type="InterPro" id="IPR019874">
    <property type="entry name" value="RF_methyltr_PrmC"/>
</dbReference>
<dbReference type="CDD" id="cd02440">
    <property type="entry name" value="AdoMet_MTases"/>
    <property type="match status" value="1"/>
</dbReference>
<dbReference type="Proteomes" id="UP000271031">
    <property type="component" value="Unassembled WGS sequence"/>
</dbReference>
<dbReference type="EMBL" id="RHHQ01000021">
    <property type="protein sequence ID" value="RNB82027.1"/>
    <property type="molecule type" value="Genomic_DNA"/>
</dbReference>
<sequence>MVQPTTIREALLRASSFLQEHGCRDPRFEAELLLRHVLDMERASFLASLPDPMPDGAAERFQALCERRAAQEPLQYVIGTQEFFGREFLVRPGVLIPRPETEILIEKVLQYADRMWTKESELAAVDIGTGSGAIALTLASERPLWAVSTVDLSTDAIEIARDNAKRLGLGDKVRFLHGDLLEPLLLHGEQVDVLVSNPPYIPSSDVLELDREVKEYEPLLALDGGEDGLNCYRRLCEALPAVLKEQALVAFEVGIHQAQDVARLMMASGVIDETAIVPDLAGIDRIVVGVRKQKS</sequence>
<dbReference type="SUPFAM" id="SSF53335">
    <property type="entry name" value="S-adenosyl-L-methionine-dependent methyltransferases"/>
    <property type="match status" value="1"/>
</dbReference>
<reference evidence="8 9" key="1">
    <citation type="submission" date="2018-10" db="EMBL/GenBank/DDBJ databases">
        <title>Phylogenomics of Brevibacillus.</title>
        <authorList>
            <person name="Dunlap C."/>
        </authorList>
    </citation>
    <scope>NUCLEOTIDE SEQUENCE [LARGE SCALE GENOMIC DNA]</scope>
    <source>
        <strain evidence="8 9">JCM 15716</strain>
    </source>
</reference>
<comment type="function">
    <text evidence="5">Methylates the class 1 translation termination release factors RF1/PrfA and RF2/PrfB on the glutamine residue of the universally conserved GGQ motif.</text>
</comment>
<evidence type="ECO:0000259" key="7">
    <source>
        <dbReference type="Pfam" id="PF17827"/>
    </source>
</evidence>
<dbReference type="Gene3D" id="1.10.8.10">
    <property type="entry name" value="DNA helicase RuvA subunit, C-terminal domain"/>
    <property type="match status" value="1"/>
</dbReference>
<comment type="caution">
    <text evidence="5">Lacks conserved residue(s) required for the propagation of feature annotation.</text>
</comment>
<dbReference type="GO" id="GO:0102559">
    <property type="term" value="F:peptide chain release factor N(5)-glutamine methyltransferase activity"/>
    <property type="evidence" value="ECO:0007669"/>
    <property type="project" value="UniProtKB-EC"/>
</dbReference>
<keyword evidence="9" id="KW-1185">Reference proteome</keyword>
<feature type="domain" description="Methyltransferase small" evidence="6">
    <location>
        <begin position="120"/>
        <end position="200"/>
    </location>
</feature>
<evidence type="ECO:0000313" key="9">
    <source>
        <dbReference type="Proteomes" id="UP000271031"/>
    </source>
</evidence>
<dbReference type="InterPro" id="IPR002052">
    <property type="entry name" value="DNA_methylase_N6_adenine_CS"/>
</dbReference>
<dbReference type="InterPro" id="IPR029063">
    <property type="entry name" value="SAM-dependent_MTases_sf"/>
</dbReference>
<dbReference type="OrthoDB" id="9800643at2"/>
<dbReference type="InterPro" id="IPR040758">
    <property type="entry name" value="PrmC_N"/>
</dbReference>
<dbReference type="InterPro" id="IPR004556">
    <property type="entry name" value="HemK-like"/>
</dbReference>